<proteinExistence type="predicted"/>
<accession>A0A644YPQ1</accession>
<sequence>MGQHRHDAVRQIDAGAAFIGFAIDRGILRHVIGNIRDMHAQKIIAIFEPFQGNRIIQVFGIGAVDRDDLFRAQIPSAFQRLSRNLQRNAFSLGKHIFRKFGRDAEFIKDGQDINAWCVLVADFFCYQTFHFDRILRCRIAGDFNQTDTALHRMKAFWLDVDNNAVDFSILWDDKPQKPSFFTTVRIVRNKFTDDLIRLARQNSSYLGFDTSVIPRLGLTGDFNFDRVPFHRAAGFAARDEEITLIRIDGHKAETTIVASESACHCGTLRFKTELSGFVQHQNPSFFQLSKDFY</sequence>
<protein>
    <submittedName>
        <fullName evidence="1">Uncharacterized protein</fullName>
    </submittedName>
</protein>
<dbReference type="AlphaFoldDB" id="A0A644YPQ1"/>
<name>A0A644YPQ1_9ZZZZ</name>
<dbReference type="EMBL" id="VSSQ01005623">
    <property type="protein sequence ID" value="MPM29841.1"/>
    <property type="molecule type" value="Genomic_DNA"/>
</dbReference>
<organism evidence="1">
    <name type="scientific">bioreactor metagenome</name>
    <dbReference type="NCBI Taxonomy" id="1076179"/>
    <lineage>
        <taxon>unclassified sequences</taxon>
        <taxon>metagenomes</taxon>
        <taxon>ecological metagenomes</taxon>
    </lineage>
</organism>
<evidence type="ECO:0000313" key="1">
    <source>
        <dbReference type="EMBL" id="MPM29841.1"/>
    </source>
</evidence>
<reference evidence="1" key="1">
    <citation type="submission" date="2019-08" db="EMBL/GenBank/DDBJ databases">
        <authorList>
            <person name="Kucharzyk K."/>
            <person name="Murdoch R.W."/>
            <person name="Higgins S."/>
            <person name="Loffler F."/>
        </authorList>
    </citation>
    <scope>NUCLEOTIDE SEQUENCE</scope>
</reference>
<gene>
    <name evidence="1" type="ORF">SDC9_76382</name>
</gene>
<comment type="caution">
    <text evidence="1">The sequence shown here is derived from an EMBL/GenBank/DDBJ whole genome shotgun (WGS) entry which is preliminary data.</text>
</comment>